<dbReference type="PANTHER" id="PTHR35190:SF2">
    <property type="entry name" value="PROTEIN DCD1B"/>
    <property type="match status" value="1"/>
</dbReference>
<dbReference type="Gene3D" id="1.10.10.2120">
    <property type="match status" value="1"/>
</dbReference>
<reference evidence="2" key="1">
    <citation type="submission" date="2021-01" db="EMBL/GenBank/DDBJ databases">
        <authorList>
            <person name="Corre E."/>
            <person name="Pelletier E."/>
            <person name="Niang G."/>
            <person name="Scheremetjew M."/>
            <person name="Finn R."/>
            <person name="Kale V."/>
            <person name="Holt S."/>
            <person name="Cochrane G."/>
            <person name="Meng A."/>
            <person name="Brown T."/>
            <person name="Cohen L."/>
        </authorList>
    </citation>
    <scope>NUCLEOTIDE SEQUENCE</scope>
    <source>
        <strain evidence="2">Ms1</strain>
    </source>
</reference>
<evidence type="ECO:0000313" key="2">
    <source>
        <dbReference type="EMBL" id="CAD8919257.1"/>
    </source>
</evidence>
<dbReference type="InterPro" id="IPR047803">
    <property type="entry name" value="DCD1A/B-like"/>
</dbReference>
<keyword evidence="1" id="KW-0732">Signal</keyword>
<feature type="chain" id="PRO_5030892434" description="Acid ceramidase N-terminal domain-containing protein" evidence="1">
    <location>
        <begin position="25"/>
        <end position="453"/>
    </location>
</feature>
<sequence length="453" mass="48568">MARGRALVALCVVWAGALLALASAAAPAPAPPASCGSDGHANLNAIVTDAPTLLTTSTNGKKFQVAGVSPPLTVLHVYGSPYEMGHAYGTLMKSEINDLVPQVMAYIDGQIAPYIKFLPPAWQKAIENWGINVALNLTIDAVKPYVAPEFVQEMQGVADGAGLTLNKIFQLAVFPELIQAACSMFGAWGPATQQSRGGDLVQLRALDWTTDGPFQQYPVVIVYHPAGSTGSDGGGGAAGHAYSVLTWAGLVGSITGMSSAQTGICEKVWIHYKGSKPRNGIPFTFLLRDILQYDNTVDEAVARIEGANRTCSIFVGVGDNKAKTFRGIEYSHDEVNVYDDKNFPAYPPYHNLSAGLVFFDKHTQPDNNACMGDLLGQYYGDIDPLNTLQRITSVFQTGDMHIAIYDYQQQTMYVSNASPMIGGNASTVVKAYDRPFVKLDMKAAFDEPAPTAQ</sequence>
<dbReference type="Gene3D" id="3.60.60.10">
    <property type="entry name" value="Penicillin V Acylase, Chain A"/>
    <property type="match status" value="1"/>
</dbReference>
<evidence type="ECO:0008006" key="3">
    <source>
        <dbReference type="Google" id="ProtNLM"/>
    </source>
</evidence>
<organism evidence="2">
    <name type="scientific">Bicosoecida sp. CB-2014</name>
    <dbReference type="NCBI Taxonomy" id="1486930"/>
    <lineage>
        <taxon>Eukaryota</taxon>
        <taxon>Sar</taxon>
        <taxon>Stramenopiles</taxon>
        <taxon>Bigyra</taxon>
        <taxon>Opalozoa</taxon>
        <taxon>Bicosoecida</taxon>
    </lineage>
</organism>
<gene>
    <name evidence="2" type="ORF">BSP0115_LOCUS12519</name>
</gene>
<dbReference type="InterPro" id="IPR047794">
    <property type="entry name" value="C45_proenzyme-like"/>
</dbReference>
<dbReference type="EMBL" id="HBFS01018597">
    <property type="protein sequence ID" value="CAD8919257.1"/>
    <property type="molecule type" value="Transcribed_RNA"/>
</dbReference>
<evidence type="ECO:0000256" key="1">
    <source>
        <dbReference type="SAM" id="SignalP"/>
    </source>
</evidence>
<dbReference type="PANTHER" id="PTHR35190">
    <property type="entry name" value="PROTEIN DCD1B"/>
    <property type="match status" value="1"/>
</dbReference>
<accession>A0A7S1CH58</accession>
<dbReference type="AlphaFoldDB" id="A0A7S1CH58"/>
<dbReference type="NCBIfam" id="NF040521">
    <property type="entry name" value="C45_proenzyme"/>
    <property type="match status" value="1"/>
</dbReference>
<protein>
    <recommendedName>
        <fullName evidence="3">Acid ceramidase N-terminal domain-containing protein</fullName>
    </recommendedName>
</protein>
<name>A0A7S1CH58_9STRA</name>
<feature type="signal peptide" evidence="1">
    <location>
        <begin position="1"/>
        <end position="24"/>
    </location>
</feature>
<proteinExistence type="predicted"/>